<accession>A0ABW1L0R3</accession>
<dbReference type="InterPro" id="IPR037171">
    <property type="entry name" value="NagB/RpiA_transferase-like"/>
</dbReference>
<sequence length="251" mass="28085">MKVILVSNYSEMSEKAARIIEEQINKNDHSILGFATGSTPLGLYGNLIEGHKKHGVSYKNVQSFNLDEYLGLDKNHPGSYHTFMYENLFKDIDISMEHIQIPHSSSLSMEQECKRYDQVIDRIGPIDLQILGIGSNGHIGFNEPGSNPNSTTHVVELAASTRNDNTHFFGSLEEVPTHAITMGIKSILKSKRILLLASGKRKAEAVKRLLSGDISEMFPASHLWNHHDVTLIVDQEAYKLVNQKGCEEVDR</sequence>
<comment type="similarity">
    <text evidence="3">Belongs to the glucosamine/galactosamine-6-phosphate isomerase family. NagB subfamily.</text>
</comment>
<dbReference type="Proteomes" id="UP001596170">
    <property type="component" value="Unassembled WGS sequence"/>
</dbReference>
<feature type="active site" description="Proton acceptor; for ring-opening step" evidence="3">
    <location>
        <position position="138"/>
    </location>
</feature>
<dbReference type="EC" id="3.5.99.6" evidence="3"/>
<dbReference type="PANTHER" id="PTHR11280:SF5">
    <property type="entry name" value="GLUCOSAMINE-6-PHOSPHATE ISOMERASE"/>
    <property type="match status" value="1"/>
</dbReference>
<gene>
    <name evidence="3 5" type="primary">nagB</name>
    <name evidence="5" type="ORF">ACFPYN_00100</name>
</gene>
<feature type="active site" description="Proton acceptor; for enolization step" evidence="3">
    <location>
        <position position="67"/>
    </location>
</feature>
<dbReference type="PANTHER" id="PTHR11280">
    <property type="entry name" value="GLUCOSAMINE-6-PHOSPHATE ISOMERASE"/>
    <property type="match status" value="1"/>
</dbReference>
<evidence type="ECO:0000259" key="4">
    <source>
        <dbReference type="Pfam" id="PF01182"/>
    </source>
</evidence>
<feature type="active site" description="For ring-opening step" evidence="3">
    <location>
        <position position="136"/>
    </location>
</feature>
<keyword evidence="6" id="KW-1185">Reference proteome</keyword>
<dbReference type="SUPFAM" id="SSF100950">
    <property type="entry name" value="NagB/RpiA/CoA transferase-like"/>
    <property type="match status" value="1"/>
</dbReference>
<dbReference type="NCBIfam" id="TIGR00502">
    <property type="entry name" value="nagB"/>
    <property type="match status" value="1"/>
</dbReference>
<dbReference type="EMBL" id="JBHSRI010000002">
    <property type="protein sequence ID" value="MFC6037839.1"/>
    <property type="molecule type" value="Genomic_DNA"/>
</dbReference>
<keyword evidence="2 3" id="KW-0119">Carbohydrate metabolism</keyword>
<dbReference type="Gene3D" id="3.40.50.1360">
    <property type="match status" value="1"/>
</dbReference>
<evidence type="ECO:0000256" key="3">
    <source>
        <dbReference type="HAMAP-Rule" id="MF_01241"/>
    </source>
</evidence>
<feature type="domain" description="Glucosamine/galactosamine-6-phosphate isomerase" evidence="4">
    <location>
        <begin position="11"/>
        <end position="228"/>
    </location>
</feature>
<comment type="caution">
    <text evidence="5">The sequence shown here is derived from an EMBL/GenBank/DDBJ whole genome shotgun (WGS) entry which is preliminary data.</text>
</comment>
<evidence type="ECO:0000313" key="6">
    <source>
        <dbReference type="Proteomes" id="UP001596170"/>
    </source>
</evidence>
<dbReference type="CDD" id="cd01399">
    <property type="entry name" value="GlcN6P_deaminase"/>
    <property type="match status" value="1"/>
</dbReference>
<protein>
    <recommendedName>
        <fullName evidence="3">Glucosamine-6-phosphate deaminase</fullName>
        <ecNumber evidence="3">3.5.99.6</ecNumber>
    </recommendedName>
    <alternativeName>
        <fullName evidence="3">GlcN6P deaminase</fullName>
        <shortName evidence="3">GNPDA</shortName>
    </alternativeName>
    <alternativeName>
        <fullName evidence="3">Glucosamine-6-phosphate isomerase</fullName>
    </alternativeName>
</protein>
<feature type="active site" description="For ring-opening step" evidence="3">
    <location>
        <position position="143"/>
    </location>
</feature>
<evidence type="ECO:0000313" key="5">
    <source>
        <dbReference type="EMBL" id="MFC6037839.1"/>
    </source>
</evidence>
<keyword evidence="1 3" id="KW-0378">Hydrolase</keyword>
<name>A0ABW1L0R3_9BACL</name>
<dbReference type="RefSeq" id="WP_377731831.1">
    <property type="nucleotide sequence ID" value="NZ_JBHSRI010000002.1"/>
</dbReference>
<dbReference type="InterPro" id="IPR018321">
    <property type="entry name" value="Glucosamine6P_isomerase_CS"/>
</dbReference>
<comment type="caution">
    <text evidence="3">Lacks conserved residue(s) required for the propagation of feature annotation.</text>
</comment>
<dbReference type="Pfam" id="PF01182">
    <property type="entry name" value="Glucosamine_iso"/>
    <property type="match status" value="1"/>
</dbReference>
<dbReference type="InterPro" id="IPR006148">
    <property type="entry name" value="Glc/Gal-6P_isomerase"/>
</dbReference>
<proteinExistence type="inferred from homology"/>
<evidence type="ECO:0000256" key="1">
    <source>
        <dbReference type="ARBA" id="ARBA00022801"/>
    </source>
</evidence>
<comment type="catalytic activity">
    <reaction evidence="3">
        <text>alpha-D-glucosamine 6-phosphate + H2O = beta-D-fructose 6-phosphate + NH4(+)</text>
        <dbReference type="Rhea" id="RHEA:12172"/>
        <dbReference type="ChEBI" id="CHEBI:15377"/>
        <dbReference type="ChEBI" id="CHEBI:28938"/>
        <dbReference type="ChEBI" id="CHEBI:57634"/>
        <dbReference type="ChEBI" id="CHEBI:75989"/>
        <dbReference type="EC" id="3.5.99.6"/>
    </reaction>
</comment>
<dbReference type="GO" id="GO:0004342">
    <property type="term" value="F:glucosamine-6-phosphate deaminase activity"/>
    <property type="evidence" value="ECO:0007669"/>
    <property type="project" value="UniProtKB-EC"/>
</dbReference>
<evidence type="ECO:0000256" key="2">
    <source>
        <dbReference type="ARBA" id="ARBA00023277"/>
    </source>
</evidence>
<reference evidence="6" key="1">
    <citation type="journal article" date="2019" name="Int. J. Syst. Evol. Microbiol.">
        <title>The Global Catalogue of Microorganisms (GCM) 10K type strain sequencing project: providing services to taxonomists for standard genome sequencing and annotation.</title>
        <authorList>
            <consortium name="The Broad Institute Genomics Platform"/>
            <consortium name="The Broad Institute Genome Sequencing Center for Infectious Disease"/>
            <person name="Wu L."/>
            <person name="Ma J."/>
        </authorList>
    </citation>
    <scope>NUCLEOTIDE SEQUENCE [LARGE SCALE GENOMIC DNA]</scope>
    <source>
        <strain evidence="6">CCUG 54527</strain>
    </source>
</reference>
<dbReference type="HAMAP" id="MF_01241">
    <property type="entry name" value="GlcN6P_deamin"/>
    <property type="match status" value="1"/>
</dbReference>
<organism evidence="5 6">
    <name type="scientific">Paenisporosarcina macmurdoensis</name>
    <dbReference type="NCBI Taxonomy" id="212659"/>
    <lineage>
        <taxon>Bacteria</taxon>
        <taxon>Bacillati</taxon>
        <taxon>Bacillota</taxon>
        <taxon>Bacilli</taxon>
        <taxon>Bacillales</taxon>
        <taxon>Caryophanaceae</taxon>
        <taxon>Paenisporosarcina</taxon>
    </lineage>
</organism>
<dbReference type="InterPro" id="IPR004547">
    <property type="entry name" value="Glucosamine6P_isomerase"/>
</dbReference>
<comment type="pathway">
    <text evidence="3">Amino-sugar metabolism; N-acetylneuraminate degradation; D-fructose 6-phosphate from N-acetylneuraminate: step 5/5.</text>
</comment>
<dbReference type="PROSITE" id="PS01161">
    <property type="entry name" value="GLC_GALNAC_ISOMERASE"/>
    <property type="match status" value="1"/>
</dbReference>
<comment type="function">
    <text evidence="3">Catalyzes the reversible isomerization-deamination of glucosamine 6-phosphate (GlcN6P) to form fructose 6-phosphate (Fru6P) and ammonium ion.</text>
</comment>